<evidence type="ECO:0000313" key="4">
    <source>
        <dbReference type="Proteomes" id="UP000271337"/>
    </source>
</evidence>
<dbReference type="EMBL" id="QWIM01000031">
    <property type="protein sequence ID" value="RMY41382.1"/>
    <property type="molecule type" value="Genomic_DNA"/>
</dbReference>
<feature type="transmembrane region" description="Helical" evidence="1">
    <location>
        <begin position="249"/>
        <end position="268"/>
    </location>
</feature>
<dbReference type="VEuPathDB" id="FungiDB:BTJ68_03081"/>
<feature type="transmembrane region" description="Helical" evidence="1">
    <location>
        <begin position="274"/>
        <end position="293"/>
    </location>
</feature>
<dbReference type="Pfam" id="PF06912">
    <property type="entry name" value="DUF1275"/>
    <property type="match status" value="1"/>
</dbReference>
<feature type="transmembrane region" description="Helical" evidence="1">
    <location>
        <begin position="155"/>
        <end position="177"/>
    </location>
</feature>
<dbReference type="Proteomes" id="UP000276864">
    <property type="component" value="Unassembled WGS sequence"/>
</dbReference>
<name>A0A3M6ZWV6_HORWE</name>
<keyword evidence="1" id="KW-0812">Transmembrane</keyword>
<dbReference type="InterPro" id="IPR010699">
    <property type="entry name" value="DUF1275"/>
</dbReference>
<organism evidence="2 4">
    <name type="scientific">Hortaea werneckii</name>
    <name type="common">Black yeast</name>
    <name type="synonym">Cladosporium werneckii</name>
    <dbReference type="NCBI Taxonomy" id="91943"/>
    <lineage>
        <taxon>Eukaryota</taxon>
        <taxon>Fungi</taxon>
        <taxon>Dikarya</taxon>
        <taxon>Ascomycota</taxon>
        <taxon>Pezizomycotina</taxon>
        <taxon>Dothideomycetes</taxon>
        <taxon>Dothideomycetidae</taxon>
        <taxon>Mycosphaerellales</taxon>
        <taxon>Teratosphaeriaceae</taxon>
        <taxon>Hortaea</taxon>
    </lineage>
</organism>
<sequence>MAHNYGTVGGSQNNRNGLLDTTDQERATLLGKPDRGQSTVIRVRNHFDVNLSKKWGDLALLLCYIITGLLDSSSVQVWGSFVSMQYVTSLILRISSKTYANKENRTGNTVYLGLGIIAPTESTRWIRSGISIGCFCLGSMMFGHFHRYFGARKRWVMVTSYGLQVLCMVGAALMVSLGPQTGSGGAVSVWIGLPLALIAFQSGGQAYTSRVLQYGGLTSVVLTSIYCDLFSDAKLFAGLAENVERNRRTAAPILLLVGAMIGGVWAHSSIGLAGSLWSAVGLKFLITLGWAFWPAEKE</sequence>
<dbReference type="PANTHER" id="PTHR37488">
    <property type="entry name" value="DUF1275 DOMAIN-CONTAINING PROTEIN"/>
    <property type="match status" value="1"/>
</dbReference>
<keyword evidence="1" id="KW-0472">Membrane</keyword>
<dbReference type="OrthoDB" id="5288586at2759"/>
<accession>A0A3M6ZWV6</accession>
<proteinExistence type="predicted"/>
<protein>
    <recommendedName>
        <fullName evidence="6">DUF1275 domain protein</fullName>
    </recommendedName>
</protein>
<dbReference type="EMBL" id="QWIL01000373">
    <property type="protein sequence ID" value="RMY19708.1"/>
    <property type="molecule type" value="Genomic_DNA"/>
</dbReference>
<comment type="caution">
    <text evidence="2">The sequence shown here is derived from an EMBL/GenBank/DDBJ whole genome shotgun (WGS) entry which is preliminary data.</text>
</comment>
<dbReference type="AlphaFoldDB" id="A0A3M6ZWV6"/>
<reference evidence="4 5" key="1">
    <citation type="journal article" date="2018" name="BMC Genomics">
        <title>Genomic evidence for intraspecific hybridization in a clonal and extremely halotolerant yeast.</title>
        <authorList>
            <person name="Gostincar C."/>
            <person name="Stajich J.E."/>
            <person name="Zupancic J."/>
            <person name="Zalar P."/>
            <person name="Gunde-Cimerman N."/>
        </authorList>
    </citation>
    <scope>NUCLEOTIDE SEQUENCE [LARGE SCALE GENOMIC DNA]</scope>
    <source>
        <strain evidence="3 5">EXF-6651</strain>
        <strain evidence="2 4">EXF-6669</strain>
    </source>
</reference>
<feature type="transmembrane region" description="Helical" evidence="1">
    <location>
        <begin position="183"/>
        <end position="200"/>
    </location>
</feature>
<keyword evidence="1" id="KW-1133">Transmembrane helix</keyword>
<evidence type="ECO:0008006" key="6">
    <source>
        <dbReference type="Google" id="ProtNLM"/>
    </source>
</evidence>
<evidence type="ECO:0000256" key="1">
    <source>
        <dbReference type="SAM" id="Phobius"/>
    </source>
</evidence>
<dbReference type="PANTHER" id="PTHR37488:SF1">
    <property type="entry name" value="DUF1275 DOMAIN PROTEIN"/>
    <property type="match status" value="1"/>
</dbReference>
<evidence type="ECO:0000313" key="5">
    <source>
        <dbReference type="Proteomes" id="UP000276864"/>
    </source>
</evidence>
<dbReference type="Proteomes" id="UP000271337">
    <property type="component" value="Unassembled WGS sequence"/>
</dbReference>
<gene>
    <name evidence="3" type="ORF">D0866_00635</name>
    <name evidence="2" type="ORF">D0867_04523</name>
</gene>
<evidence type="ECO:0000313" key="3">
    <source>
        <dbReference type="EMBL" id="RMY41382.1"/>
    </source>
</evidence>
<evidence type="ECO:0000313" key="2">
    <source>
        <dbReference type="EMBL" id="RMY19708.1"/>
    </source>
</evidence>